<proteinExistence type="predicted"/>
<dbReference type="EMBL" id="CP046904">
    <property type="protein sequence ID" value="QGZ38574.1"/>
    <property type="molecule type" value="Genomic_DNA"/>
</dbReference>
<keyword evidence="4" id="KW-1185">Reference proteome</keyword>
<dbReference type="Proteomes" id="UP000437862">
    <property type="component" value="Chromosome"/>
</dbReference>
<sequence>MAIDGADGKPVARYTYNARGERIAKTVYGAERRATTTYSIYRDQRLVAGANANGVVTAHYLYLQGKPVAMVKTAPQTSLTARLLTFVTTLGGLRGHGGERSALVATYAG</sequence>
<dbReference type="AlphaFoldDB" id="A0A562PZJ1"/>
<name>A0A562PZJ1_9BURK</name>
<dbReference type="OrthoDB" id="8727902at2"/>
<evidence type="ECO:0000313" key="3">
    <source>
        <dbReference type="Proteomes" id="UP000315112"/>
    </source>
</evidence>
<dbReference type="Proteomes" id="UP000315112">
    <property type="component" value="Unassembled WGS sequence"/>
</dbReference>
<gene>
    <name evidence="1" type="ORF">GO485_05560</name>
    <name evidence="2" type="ORF">IP92_01085</name>
</gene>
<organism evidence="2 3">
    <name type="scientific">Pseudoduganella flava</name>
    <dbReference type="NCBI Taxonomy" id="871742"/>
    <lineage>
        <taxon>Bacteria</taxon>
        <taxon>Pseudomonadati</taxon>
        <taxon>Pseudomonadota</taxon>
        <taxon>Betaproteobacteria</taxon>
        <taxon>Burkholderiales</taxon>
        <taxon>Oxalobacteraceae</taxon>
        <taxon>Telluria group</taxon>
        <taxon>Pseudoduganella</taxon>
    </lineage>
</organism>
<evidence type="ECO:0000313" key="1">
    <source>
        <dbReference type="EMBL" id="QGZ38574.1"/>
    </source>
</evidence>
<dbReference type="Gene3D" id="2.180.10.10">
    <property type="entry name" value="RHS repeat-associated core"/>
    <property type="match status" value="1"/>
</dbReference>
<reference evidence="2 3" key="1">
    <citation type="journal article" date="2015" name="Stand. Genomic Sci.">
        <title>Genomic Encyclopedia of Bacterial and Archaeal Type Strains, Phase III: the genomes of soil and plant-associated and newly described type strains.</title>
        <authorList>
            <person name="Whitman W.B."/>
            <person name="Woyke T."/>
            <person name="Klenk H.P."/>
            <person name="Zhou Y."/>
            <person name="Lilburn T.G."/>
            <person name="Beck B.J."/>
            <person name="De Vos P."/>
            <person name="Vandamme P."/>
            <person name="Eisen J.A."/>
            <person name="Garrity G."/>
            <person name="Hugenholtz P."/>
            <person name="Kyrpides N.C."/>
        </authorList>
    </citation>
    <scope>NUCLEOTIDE SEQUENCE [LARGE SCALE GENOMIC DNA]</scope>
    <source>
        <strain evidence="2 3">CGMCC 1.10685</strain>
    </source>
</reference>
<dbReference type="RefSeq" id="WP_145873520.1">
    <property type="nucleotide sequence ID" value="NZ_CP046904.1"/>
</dbReference>
<reference evidence="2" key="2">
    <citation type="submission" date="2019-07" db="EMBL/GenBank/DDBJ databases">
        <authorList>
            <person name="Whitman W."/>
            <person name="Huntemann M."/>
            <person name="Clum A."/>
            <person name="Pillay M."/>
            <person name="Palaniappan K."/>
            <person name="Varghese N."/>
            <person name="Mikhailova N."/>
            <person name="Stamatis D."/>
            <person name="Reddy T."/>
            <person name="Daum C."/>
            <person name="Shapiro N."/>
            <person name="Ivanova N."/>
            <person name="Kyrpides N."/>
            <person name="Woyke T."/>
        </authorList>
    </citation>
    <scope>NUCLEOTIDE SEQUENCE</scope>
    <source>
        <strain evidence="2">CGMCC 1.10685</strain>
    </source>
</reference>
<dbReference type="EMBL" id="VLKW01000002">
    <property type="protein sequence ID" value="TWI49862.1"/>
    <property type="molecule type" value="Genomic_DNA"/>
</dbReference>
<reference evidence="1 4" key="3">
    <citation type="submission" date="2019-12" db="EMBL/GenBank/DDBJ databases">
        <title>Draft Genome Sequences of Six Type Strains of the Genus Massilia.</title>
        <authorList>
            <person name="Miess H."/>
            <person name="Frediansyah A."/>
            <person name="Goeker M."/>
            <person name="Gross H."/>
        </authorList>
    </citation>
    <scope>NUCLEOTIDE SEQUENCE [LARGE SCALE GENOMIC DNA]</scope>
    <source>
        <strain evidence="1 4">DSM 26639</strain>
    </source>
</reference>
<evidence type="ECO:0000313" key="2">
    <source>
        <dbReference type="EMBL" id="TWI49862.1"/>
    </source>
</evidence>
<accession>A0A562PZJ1</accession>
<evidence type="ECO:0000313" key="4">
    <source>
        <dbReference type="Proteomes" id="UP000437862"/>
    </source>
</evidence>
<protein>
    <submittedName>
        <fullName evidence="2">YD repeat-containing protein</fullName>
    </submittedName>
</protein>